<organism evidence="1 2">
    <name type="scientific">Legionella drancourtii LLAP12</name>
    <dbReference type="NCBI Taxonomy" id="658187"/>
    <lineage>
        <taxon>Bacteria</taxon>
        <taxon>Pseudomonadati</taxon>
        <taxon>Pseudomonadota</taxon>
        <taxon>Gammaproteobacteria</taxon>
        <taxon>Legionellales</taxon>
        <taxon>Legionellaceae</taxon>
        <taxon>Legionella</taxon>
    </lineage>
</organism>
<keyword evidence="2" id="KW-1185">Reference proteome</keyword>
<proteinExistence type="predicted"/>
<evidence type="ECO:0000313" key="2">
    <source>
        <dbReference type="Proteomes" id="UP000002770"/>
    </source>
</evidence>
<reference evidence="1 2" key="1">
    <citation type="journal article" date="2011" name="BMC Genomics">
        <title>Insight into cross-talk between intra-amoebal pathogens.</title>
        <authorList>
            <person name="Gimenez G."/>
            <person name="Bertelli C."/>
            <person name="Moliner C."/>
            <person name="Robert C."/>
            <person name="Raoult D."/>
            <person name="Fournier P.E."/>
            <person name="Greub G."/>
        </authorList>
    </citation>
    <scope>NUCLEOTIDE SEQUENCE [LARGE SCALE GENOMIC DNA]</scope>
    <source>
        <strain evidence="1 2">LLAP12</strain>
    </source>
</reference>
<protein>
    <submittedName>
        <fullName evidence="1">Uncharacterized protein</fullName>
    </submittedName>
</protein>
<name>G9ELG3_9GAMM</name>
<dbReference type="EMBL" id="JH413808">
    <property type="protein sequence ID" value="EHL31798.1"/>
    <property type="molecule type" value="Genomic_DNA"/>
</dbReference>
<sequence>MMSLLWVKFEVIKTQSPQQGIKYSLTLHDQSNKRIMDY</sequence>
<dbReference type="AlphaFoldDB" id="G9ELG3"/>
<dbReference type="STRING" id="658187.LDG_5961"/>
<dbReference type="InParanoid" id="G9ELG3"/>
<dbReference type="HOGENOM" id="CLU_3329463_0_0_6"/>
<accession>G9ELG3</accession>
<gene>
    <name evidence="1" type="ORF">LDG_5961</name>
</gene>
<dbReference type="Proteomes" id="UP000002770">
    <property type="component" value="Unassembled WGS sequence"/>
</dbReference>
<evidence type="ECO:0000313" key="1">
    <source>
        <dbReference type="EMBL" id="EHL31798.1"/>
    </source>
</evidence>